<proteinExistence type="predicted"/>
<accession>A0A0G2AV20</accession>
<dbReference type="AlphaFoldDB" id="A0A0G2AV20"/>
<comment type="caution">
    <text evidence="3">The sequence shown here is derived from an EMBL/GenBank/DDBJ whole genome shotgun (WGS) entry which is preliminary data.</text>
</comment>
<keyword evidence="2" id="KW-0472">Membrane</keyword>
<feature type="region of interest" description="Disordered" evidence="1">
    <location>
        <begin position="142"/>
        <end position="161"/>
    </location>
</feature>
<evidence type="ECO:0000313" key="3">
    <source>
        <dbReference type="EMBL" id="KKW36714.1"/>
    </source>
</evidence>
<name>A0A0G2AV20_9BACT</name>
<feature type="transmembrane region" description="Helical" evidence="2">
    <location>
        <begin position="12"/>
        <end position="38"/>
    </location>
</feature>
<gene>
    <name evidence="3" type="ORF">UY81_C0016G0009</name>
</gene>
<evidence type="ECO:0008006" key="5">
    <source>
        <dbReference type="Google" id="ProtNLM"/>
    </source>
</evidence>
<evidence type="ECO:0000256" key="2">
    <source>
        <dbReference type="SAM" id="Phobius"/>
    </source>
</evidence>
<dbReference type="Proteomes" id="UP000034290">
    <property type="component" value="Unassembled WGS sequence"/>
</dbReference>
<organism evidence="3 4">
    <name type="scientific">Candidatus Giovannonibacteria bacterium GW2011_GWA2_53_7</name>
    <dbReference type="NCBI Taxonomy" id="1618650"/>
    <lineage>
        <taxon>Bacteria</taxon>
        <taxon>Candidatus Giovannoniibacteriota</taxon>
    </lineage>
</organism>
<protein>
    <recommendedName>
        <fullName evidence="5">Type II secretion system protein</fullName>
    </recommendedName>
</protein>
<evidence type="ECO:0000256" key="1">
    <source>
        <dbReference type="SAM" id="MobiDB-lite"/>
    </source>
</evidence>
<dbReference type="EMBL" id="LCRM01000016">
    <property type="protein sequence ID" value="KKW36714.1"/>
    <property type="molecule type" value="Genomic_DNA"/>
</dbReference>
<keyword evidence="2" id="KW-0812">Transmembrane</keyword>
<sequence>MTKPNRSQAGQSLIEAIIGVTILITGLVTTMALGLMTIRAGQVSQSRTIADNLAREGIEVIRNIRDTNWLIDIDKINVENGDPLRCGIDTGPVRWDTCFCNTNDDTVTLELTPGTGWALNPDPDDIDSDAALVYLVSAVDPDDPPSYYTQAPAGNIQSNPR</sequence>
<evidence type="ECO:0000313" key="4">
    <source>
        <dbReference type="Proteomes" id="UP000034290"/>
    </source>
</evidence>
<reference evidence="3 4" key="1">
    <citation type="journal article" date="2015" name="Nature">
        <title>rRNA introns, odd ribosomes, and small enigmatic genomes across a large radiation of phyla.</title>
        <authorList>
            <person name="Brown C.T."/>
            <person name="Hug L.A."/>
            <person name="Thomas B.C."/>
            <person name="Sharon I."/>
            <person name="Castelle C.J."/>
            <person name="Singh A."/>
            <person name="Wilkins M.J."/>
            <person name="Williams K.H."/>
            <person name="Banfield J.F."/>
        </authorList>
    </citation>
    <scope>NUCLEOTIDE SEQUENCE [LARGE SCALE GENOMIC DNA]</scope>
</reference>
<keyword evidence="2" id="KW-1133">Transmembrane helix</keyword>